<keyword evidence="3" id="KW-0551">Lipid droplet</keyword>
<sequence>MGDENGHLMGKRRHASFRSCNASGYMTDLLEIQAENPSLHVLFVPGNPGVVAFYTDFLESLYELLGGTASVTAIGHTGHTKKNWKHGRLFSLQEQIDHKMDFIKHGLQNTEVPILLVGHSIGSYIAIELFRRSLDKVIYCIVLYPFLEVNKESSKQSHIRQITACPFKGLLKNSLAPKGKYRVPCQLLKGCAYNRVEIYKCNPCDKNCGRLAQGFL</sequence>
<evidence type="ECO:0000313" key="6">
    <source>
        <dbReference type="Proteomes" id="UP001642360"/>
    </source>
</evidence>
<dbReference type="PANTHER" id="PTHR13390:SF0">
    <property type="entry name" value="LIPID DROPLET-ASSOCIATED HYDROLASE"/>
    <property type="match status" value="1"/>
</dbReference>
<proteinExistence type="inferred from homology"/>
<dbReference type="Gene3D" id="3.40.50.1820">
    <property type="entry name" value="alpha/beta hydrolase"/>
    <property type="match status" value="1"/>
</dbReference>
<dbReference type="AlphaFoldDB" id="A0ABC8UIM2"/>
<evidence type="ECO:0000256" key="4">
    <source>
        <dbReference type="ARBA" id="ARBA00022801"/>
    </source>
</evidence>
<dbReference type="Proteomes" id="UP001642360">
    <property type="component" value="Unassembled WGS sequence"/>
</dbReference>
<dbReference type="InterPro" id="IPR019363">
    <property type="entry name" value="LDAH"/>
</dbReference>
<evidence type="ECO:0000256" key="1">
    <source>
        <dbReference type="ARBA" id="ARBA00004502"/>
    </source>
</evidence>
<comment type="caution">
    <text evidence="5">The sequence shown here is derived from an EMBL/GenBank/DDBJ whole genome shotgun (WGS) entry which is preliminary data.</text>
</comment>
<evidence type="ECO:0000313" key="5">
    <source>
        <dbReference type="EMBL" id="CAK9180787.1"/>
    </source>
</evidence>
<dbReference type="InterPro" id="IPR029058">
    <property type="entry name" value="AB_hydrolase_fold"/>
</dbReference>
<comment type="similarity">
    <text evidence="2">Belongs to the AB hydrolase superfamily. LDAH family.</text>
</comment>
<dbReference type="Pfam" id="PF10230">
    <property type="entry name" value="LIDHydrolase"/>
    <property type="match status" value="1"/>
</dbReference>
<dbReference type="GO" id="GO:0016787">
    <property type="term" value="F:hydrolase activity"/>
    <property type="evidence" value="ECO:0007669"/>
    <property type="project" value="UniProtKB-KW"/>
</dbReference>
<gene>
    <name evidence="5" type="ORF">ILEXP_LOCUS50813</name>
</gene>
<dbReference type="PANTHER" id="PTHR13390">
    <property type="entry name" value="LIPASE"/>
    <property type="match status" value="1"/>
</dbReference>
<protein>
    <recommendedName>
        <fullName evidence="7">Lipid droplet-associated hydrolase</fullName>
    </recommendedName>
</protein>
<evidence type="ECO:0000256" key="2">
    <source>
        <dbReference type="ARBA" id="ARBA00008300"/>
    </source>
</evidence>
<comment type="subcellular location">
    <subcellularLocation>
        <location evidence="1">Lipid droplet</location>
    </subcellularLocation>
</comment>
<name>A0ABC8UIM2_9AQUA</name>
<reference evidence="5 6" key="1">
    <citation type="submission" date="2024-02" db="EMBL/GenBank/DDBJ databases">
        <authorList>
            <person name="Vignale AGUSTIN F."/>
            <person name="Sosa J E."/>
            <person name="Modenutti C."/>
        </authorList>
    </citation>
    <scope>NUCLEOTIDE SEQUENCE [LARGE SCALE GENOMIC DNA]</scope>
</reference>
<accession>A0ABC8UIM2</accession>
<evidence type="ECO:0000256" key="3">
    <source>
        <dbReference type="ARBA" id="ARBA00022677"/>
    </source>
</evidence>
<dbReference type="EMBL" id="CAUOFW020007835">
    <property type="protein sequence ID" value="CAK9180787.1"/>
    <property type="molecule type" value="Genomic_DNA"/>
</dbReference>
<organism evidence="5 6">
    <name type="scientific">Ilex paraguariensis</name>
    <name type="common">yerba mate</name>
    <dbReference type="NCBI Taxonomy" id="185542"/>
    <lineage>
        <taxon>Eukaryota</taxon>
        <taxon>Viridiplantae</taxon>
        <taxon>Streptophyta</taxon>
        <taxon>Embryophyta</taxon>
        <taxon>Tracheophyta</taxon>
        <taxon>Spermatophyta</taxon>
        <taxon>Magnoliopsida</taxon>
        <taxon>eudicotyledons</taxon>
        <taxon>Gunneridae</taxon>
        <taxon>Pentapetalae</taxon>
        <taxon>asterids</taxon>
        <taxon>campanulids</taxon>
        <taxon>Aquifoliales</taxon>
        <taxon>Aquifoliaceae</taxon>
        <taxon>Ilex</taxon>
    </lineage>
</organism>
<keyword evidence="4" id="KW-0378">Hydrolase</keyword>
<dbReference type="SUPFAM" id="SSF53474">
    <property type="entry name" value="alpha/beta-Hydrolases"/>
    <property type="match status" value="1"/>
</dbReference>
<dbReference type="GO" id="GO:0005811">
    <property type="term" value="C:lipid droplet"/>
    <property type="evidence" value="ECO:0007669"/>
    <property type="project" value="UniProtKB-SubCell"/>
</dbReference>
<keyword evidence="6" id="KW-1185">Reference proteome</keyword>
<evidence type="ECO:0008006" key="7">
    <source>
        <dbReference type="Google" id="ProtNLM"/>
    </source>
</evidence>